<protein>
    <submittedName>
        <fullName evidence="1">Uncharacterized protein</fullName>
    </submittedName>
</protein>
<evidence type="ECO:0000313" key="1">
    <source>
        <dbReference type="EMBL" id="KAF2280448.1"/>
    </source>
</evidence>
<gene>
    <name evidence="1" type="ORF">EI97DRAFT_478418</name>
</gene>
<dbReference type="Proteomes" id="UP000800097">
    <property type="component" value="Unassembled WGS sequence"/>
</dbReference>
<dbReference type="RefSeq" id="XP_033657986.1">
    <property type="nucleotide sequence ID" value="XM_033801986.1"/>
</dbReference>
<name>A0A6A6JXA0_WESOR</name>
<organism evidence="1 2">
    <name type="scientific">Westerdykella ornata</name>
    <dbReference type="NCBI Taxonomy" id="318751"/>
    <lineage>
        <taxon>Eukaryota</taxon>
        <taxon>Fungi</taxon>
        <taxon>Dikarya</taxon>
        <taxon>Ascomycota</taxon>
        <taxon>Pezizomycotina</taxon>
        <taxon>Dothideomycetes</taxon>
        <taxon>Pleosporomycetidae</taxon>
        <taxon>Pleosporales</taxon>
        <taxon>Sporormiaceae</taxon>
        <taxon>Westerdykella</taxon>
    </lineage>
</organism>
<keyword evidence="2" id="KW-1185">Reference proteome</keyword>
<proteinExistence type="predicted"/>
<evidence type="ECO:0000313" key="2">
    <source>
        <dbReference type="Proteomes" id="UP000800097"/>
    </source>
</evidence>
<dbReference type="GeneID" id="54555161"/>
<dbReference type="AlphaFoldDB" id="A0A6A6JXA0"/>
<dbReference type="EMBL" id="ML986485">
    <property type="protein sequence ID" value="KAF2280448.1"/>
    <property type="molecule type" value="Genomic_DNA"/>
</dbReference>
<accession>A0A6A6JXA0</accession>
<sequence>MNPNGPARPHCHSPGGNPPMYAYQYEYLIRSMSALRAPGLLVFPRNPNALPVNLYKQRSLIDFDYWAAVNDTLRQKGAVLPYDFAVICSTPGHQRCKSLKQKKGTNITTVVLKNQAKIGTHPLSSDTPMKNAKQVSAESRVEQSKSVEIFGVTSHEEPLQTLFETDLETATNCTEYEKGQNAACLMPADMPGERVLNWVEIFDNLSSITWQTGTQVWVGSFVVVCMRCLRGTCQGRHPYPRTIEVTTHGSEGAPSSDNRVHWMQWSHSVSIHSGMSQLDPLIWNLPTCR</sequence>
<reference evidence="1" key="1">
    <citation type="journal article" date="2020" name="Stud. Mycol.">
        <title>101 Dothideomycetes genomes: a test case for predicting lifestyles and emergence of pathogens.</title>
        <authorList>
            <person name="Haridas S."/>
            <person name="Albert R."/>
            <person name="Binder M."/>
            <person name="Bloem J."/>
            <person name="Labutti K."/>
            <person name="Salamov A."/>
            <person name="Andreopoulos B."/>
            <person name="Baker S."/>
            <person name="Barry K."/>
            <person name="Bills G."/>
            <person name="Bluhm B."/>
            <person name="Cannon C."/>
            <person name="Castanera R."/>
            <person name="Culley D."/>
            <person name="Daum C."/>
            <person name="Ezra D."/>
            <person name="Gonzalez J."/>
            <person name="Henrissat B."/>
            <person name="Kuo A."/>
            <person name="Liang C."/>
            <person name="Lipzen A."/>
            <person name="Lutzoni F."/>
            <person name="Magnuson J."/>
            <person name="Mondo S."/>
            <person name="Nolan M."/>
            <person name="Ohm R."/>
            <person name="Pangilinan J."/>
            <person name="Park H.-J."/>
            <person name="Ramirez L."/>
            <person name="Alfaro M."/>
            <person name="Sun H."/>
            <person name="Tritt A."/>
            <person name="Yoshinaga Y."/>
            <person name="Zwiers L.-H."/>
            <person name="Turgeon B."/>
            <person name="Goodwin S."/>
            <person name="Spatafora J."/>
            <person name="Crous P."/>
            <person name="Grigoriev I."/>
        </authorList>
    </citation>
    <scope>NUCLEOTIDE SEQUENCE</scope>
    <source>
        <strain evidence="1">CBS 379.55</strain>
    </source>
</reference>
<dbReference type="OrthoDB" id="3693985at2759"/>